<dbReference type="InterPro" id="IPR018056">
    <property type="entry name" value="Kringle_CS"/>
</dbReference>
<feature type="domain" description="Kringle" evidence="5">
    <location>
        <begin position="407"/>
        <end position="473"/>
    </location>
</feature>
<dbReference type="InterPro" id="IPR050759">
    <property type="entry name" value="Serine_protease_kringle"/>
</dbReference>
<feature type="domain" description="Kringle" evidence="5">
    <location>
        <begin position="510"/>
        <end position="580"/>
    </location>
</feature>
<dbReference type="InterPro" id="IPR013806">
    <property type="entry name" value="Kringle-like"/>
</dbReference>
<dbReference type="SMART" id="SM00130">
    <property type="entry name" value="KR"/>
    <property type="match status" value="6"/>
</dbReference>
<proteinExistence type="predicted"/>
<dbReference type="GO" id="GO:0004175">
    <property type="term" value="F:endopeptidase activity"/>
    <property type="evidence" value="ECO:0007669"/>
    <property type="project" value="TreeGrafter"/>
</dbReference>
<dbReference type="GO" id="GO:0005102">
    <property type="term" value="F:signaling receptor binding"/>
    <property type="evidence" value="ECO:0007669"/>
    <property type="project" value="TreeGrafter"/>
</dbReference>
<feature type="compositionally biased region" description="Basic residues" evidence="3">
    <location>
        <begin position="9"/>
        <end position="29"/>
    </location>
</feature>
<dbReference type="InterPro" id="IPR000001">
    <property type="entry name" value="Kringle"/>
</dbReference>
<dbReference type="GO" id="GO:0005615">
    <property type="term" value="C:extracellular space"/>
    <property type="evidence" value="ECO:0007669"/>
    <property type="project" value="TreeGrafter"/>
</dbReference>
<dbReference type="PROSITE" id="PS00021">
    <property type="entry name" value="KRINGLE_1"/>
    <property type="match status" value="4"/>
</dbReference>
<dbReference type="Gene3D" id="2.40.20.10">
    <property type="entry name" value="Plasminogen Kringle 4"/>
    <property type="match status" value="6"/>
</dbReference>
<feature type="domain" description="Kringle" evidence="5">
    <location>
        <begin position="597"/>
        <end position="667"/>
    </location>
</feature>
<dbReference type="Pfam" id="PF00051">
    <property type="entry name" value="Kringle"/>
    <property type="match status" value="6"/>
</dbReference>
<keyword evidence="4" id="KW-1133">Transmembrane helix</keyword>
<dbReference type="PANTHER" id="PTHR24261:SF7">
    <property type="entry name" value="KRINGLE DOMAIN-CONTAINING PROTEIN"/>
    <property type="match status" value="1"/>
</dbReference>
<feature type="compositionally biased region" description="Basic and acidic residues" evidence="3">
    <location>
        <begin position="30"/>
        <end position="40"/>
    </location>
</feature>
<feature type="compositionally biased region" description="Polar residues" evidence="3">
    <location>
        <begin position="93"/>
        <end position="103"/>
    </location>
</feature>
<keyword evidence="4" id="KW-0472">Membrane</keyword>
<evidence type="ECO:0000313" key="6">
    <source>
        <dbReference type="EMBL" id="CAB9513039.1"/>
    </source>
</evidence>
<reference evidence="6" key="1">
    <citation type="submission" date="2020-06" db="EMBL/GenBank/DDBJ databases">
        <authorList>
            <consortium name="Plant Systems Biology data submission"/>
        </authorList>
    </citation>
    <scope>NUCLEOTIDE SEQUENCE</scope>
    <source>
        <strain evidence="6">D6</strain>
    </source>
</reference>
<feature type="domain" description="Kringle" evidence="5">
    <location>
        <begin position="688"/>
        <end position="756"/>
    </location>
</feature>
<evidence type="ECO:0000313" key="7">
    <source>
        <dbReference type="Proteomes" id="UP001153069"/>
    </source>
</evidence>
<comment type="caution">
    <text evidence="6">The sequence shown here is derived from an EMBL/GenBank/DDBJ whole genome shotgun (WGS) entry which is preliminary data.</text>
</comment>
<keyword evidence="1" id="KW-0420">Kringle</keyword>
<keyword evidence="7" id="KW-1185">Reference proteome</keyword>
<keyword evidence="2" id="KW-1015">Disulfide bond</keyword>
<keyword evidence="4" id="KW-0812">Transmembrane</keyword>
<evidence type="ECO:0000256" key="3">
    <source>
        <dbReference type="SAM" id="MobiDB-lite"/>
    </source>
</evidence>
<feature type="region of interest" description="Disordered" evidence="3">
    <location>
        <begin position="1"/>
        <end position="155"/>
    </location>
</feature>
<dbReference type="PANTHER" id="PTHR24261">
    <property type="entry name" value="PLASMINOGEN-RELATED"/>
    <property type="match status" value="1"/>
</dbReference>
<organism evidence="6 7">
    <name type="scientific">Seminavis robusta</name>
    <dbReference type="NCBI Taxonomy" id="568900"/>
    <lineage>
        <taxon>Eukaryota</taxon>
        <taxon>Sar</taxon>
        <taxon>Stramenopiles</taxon>
        <taxon>Ochrophyta</taxon>
        <taxon>Bacillariophyta</taxon>
        <taxon>Bacillariophyceae</taxon>
        <taxon>Bacillariophycidae</taxon>
        <taxon>Naviculales</taxon>
        <taxon>Naviculaceae</taxon>
        <taxon>Seminavis</taxon>
    </lineage>
</organism>
<feature type="domain" description="Kringle" evidence="5">
    <location>
        <begin position="313"/>
        <end position="385"/>
    </location>
</feature>
<dbReference type="PRINTS" id="PR00018">
    <property type="entry name" value="KRINGLE"/>
</dbReference>
<protein>
    <submittedName>
        <fullName evidence="6">Apolipoprotein(A)</fullName>
    </submittedName>
</protein>
<feature type="transmembrane region" description="Helical" evidence="4">
    <location>
        <begin position="265"/>
        <end position="285"/>
    </location>
</feature>
<dbReference type="EMBL" id="CAICTM010000566">
    <property type="protein sequence ID" value="CAB9513039.1"/>
    <property type="molecule type" value="Genomic_DNA"/>
</dbReference>
<evidence type="ECO:0000256" key="1">
    <source>
        <dbReference type="ARBA" id="ARBA00022572"/>
    </source>
</evidence>
<sequence length="859" mass="95942">MPPKEHGSNHHRRHHRSKSPQRHRRHESPKKKDSNGDKKPAGANRTGRSPSPINGVARKQPHGQKDLEEGRGGDDDDDLMALKYVRARMETMASDSDASSVGENQAAIPPALDEDAEAKMKARPPPPANGQPQSAIVPQRPGAYKGAPGEGLQRNSDVRYSRINVPLDLGSSSKIASFKSSYTTTSPPHQQSSTVFSSSMRAEEPGALASIPDYDNIPPPTEPLTIPAESNVMISATLVENEDVVTAEKAPEDFEALRQNSKTKYVMACILMVLLALGIPMVVVLTTKKTEEILVRPNITVLICGTASTNQADYRGRQNTSETGIPCQRWVSQFPNSHNYSPERFPDANLSENYCRNPNGASRAWCIANTAGGPTRKLDCDVPFCDAIDGTINVNLCGTLRGKRQSDYRGTINVTNQGVPCLPWSMWQFADQYAGLEENYCRNPTQESAAWCFAGNQTTPEEVFFSYCQVPLCEVLYYEEPKKNVTAEMEEGVGGDDKTTCGTLALAQADYRGNTNRTASGFVCQPWDEQTPHAHTITPDKYPFLGLEENYCRNPDGEARTWCYTMNPLKRWDYCSIPGCSSDNLTQCGTYDWHQSDYVGTINVTETGIACQRWDNQDPHYHFNLPALWPDKNLKENFCRNPTDDERAWCYTLDPAVVWQYCDVPYCTSEEERAESFTCGSRKSLQSDYRGTVSVTKSGRRCQDWSSQFPHKHDLLPSEQPYLESNHCRNPDGNERAWCFTEDLNQRHEHCAVPFCEDISEADPQEIDEELSCGNCTECGLEQDNQRTYRGNINVTASGVSCQSWSAQSPHMHSRTPDVYPEAGLDGNSCRNPDGEDMAWCYTTLEERRWAYCAVPFCS</sequence>
<dbReference type="AlphaFoldDB" id="A0A9N8E331"/>
<dbReference type="SUPFAM" id="SSF57440">
    <property type="entry name" value="Kringle-like"/>
    <property type="match status" value="6"/>
</dbReference>
<dbReference type="CDD" id="cd00108">
    <property type="entry name" value="KR"/>
    <property type="match status" value="5"/>
</dbReference>
<evidence type="ECO:0000256" key="2">
    <source>
        <dbReference type="ARBA" id="ARBA00023157"/>
    </source>
</evidence>
<feature type="compositionally biased region" description="Basic and acidic residues" evidence="3">
    <location>
        <begin position="63"/>
        <end position="73"/>
    </location>
</feature>
<accession>A0A9N8E331</accession>
<evidence type="ECO:0000256" key="4">
    <source>
        <dbReference type="SAM" id="Phobius"/>
    </source>
</evidence>
<name>A0A9N8E331_9STRA</name>
<dbReference type="InterPro" id="IPR038178">
    <property type="entry name" value="Kringle_sf"/>
</dbReference>
<feature type="domain" description="Kringle" evidence="5">
    <location>
        <begin position="785"/>
        <end position="858"/>
    </location>
</feature>
<dbReference type="Proteomes" id="UP001153069">
    <property type="component" value="Unassembled WGS sequence"/>
</dbReference>
<gene>
    <name evidence="6" type="ORF">SEMRO_567_G168100.1</name>
</gene>
<evidence type="ECO:0000259" key="5">
    <source>
        <dbReference type="PROSITE" id="PS50070"/>
    </source>
</evidence>
<dbReference type="OrthoDB" id="6380398at2759"/>
<dbReference type="PROSITE" id="PS50070">
    <property type="entry name" value="KRINGLE_2"/>
    <property type="match status" value="6"/>
</dbReference>